<dbReference type="AlphaFoldDB" id="A0A199UPY7"/>
<comment type="similarity">
    <text evidence="1">Belongs to the ARG7 family.</text>
</comment>
<dbReference type="OrthoDB" id="1026046at2759"/>
<dbReference type="Gramene" id="Aco016277.1.mrna1">
    <property type="protein sequence ID" value="Aco016277.1.mrna1.cds1"/>
    <property type="gene ID" value="Aco016277.1.path1"/>
</dbReference>
<dbReference type="GO" id="GO:0009733">
    <property type="term" value="P:response to auxin"/>
    <property type="evidence" value="ECO:0007669"/>
    <property type="project" value="InterPro"/>
</dbReference>
<evidence type="ECO:0000256" key="1">
    <source>
        <dbReference type="ARBA" id="ARBA00006974"/>
    </source>
</evidence>
<accession>A0A199UPY7</accession>
<evidence type="ECO:0000256" key="2">
    <source>
        <dbReference type="SAM" id="MobiDB-lite"/>
    </source>
</evidence>
<evidence type="ECO:0000313" key="4">
    <source>
        <dbReference type="Proteomes" id="UP000092600"/>
    </source>
</evidence>
<organism evidence="3 4">
    <name type="scientific">Ananas comosus</name>
    <name type="common">Pineapple</name>
    <name type="synonym">Ananas ananas</name>
    <dbReference type="NCBI Taxonomy" id="4615"/>
    <lineage>
        <taxon>Eukaryota</taxon>
        <taxon>Viridiplantae</taxon>
        <taxon>Streptophyta</taxon>
        <taxon>Embryophyta</taxon>
        <taxon>Tracheophyta</taxon>
        <taxon>Spermatophyta</taxon>
        <taxon>Magnoliopsida</taxon>
        <taxon>Liliopsida</taxon>
        <taxon>Poales</taxon>
        <taxon>Bromeliaceae</taxon>
        <taxon>Bromelioideae</taxon>
        <taxon>Ananas</taxon>
    </lineage>
</organism>
<dbReference type="EMBL" id="LSRQ01005876">
    <property type="protein sequence ID" value="OAY66882.1"/>
    <property type="molecule type" value="Genomic_DNA"/>
</dbReference>
<dbReference type="PANTHER" id="PTHR31374:SF304">
    <property type="entry name" value="OS04G0537100 PROTEIN"/>
    <property type="match status" value="1"/>
</dbReference>
<reference evidence="3 4" key="1">
    <citation type="journal article" date="2016" name="DNA Res.">
        <title>The draft genome of MD-2 pineapple using hybrid error correction of long reads.</title>
        <authorList>
            <person name="Redwan R.M."/>
            <person name="Saidin A."/>
            <person name="Kumar S.V."/>
        </authorList>
    </citation>
    <scope>NUCLEOTIDE SEQUENCE [LARGE SCALE GENOMIC DNA]</scope>
    <source>
        <strain evidence="4">cv. MD2</strain>
        <tissue evidence="3">Leaf</tissue>
    </source>
</reference>
<dbReference type="Proteomes" id="UP000515123">
    <property type="component" value="Linkage group 3"/>
</dbReference>
<gene>
    <name evidence="6" type="primary">LOC109707214</name>
    <name evidence="3" type="ORF">ACMD2_11747</name>
</gene>
<dbReference type="STRING" id="4615.A0A199UPY7"/>
<dbReference type="RefSeq" id="XP_020083926.1">
    <property type="nucleotide sequence ID" value="XM_020228337.1"/>
</dbReference>
<evidence type="ECO:0000313" key="5">
    <source>
        <dbReference type="Proteomes" id="UP000515123"/>
    </source>
</evidence>
<evidence type="ECO:0000313" key="3">
    <source>
        <dbReference type="EMBL" id="OAY66882.1"/>
    </source>
</evidence>
<dbReference type="PANTHER" id="PTHR31374">
    <property type="entry name" value="AUXIN-INDUCED PROTEIN-LIKE-RELATED"/>
    <property type="match status" value="1"/>
</dbReference>
<sequence length="186" mass="21209">MKRYRGFRLGRKLTTLWKWAFRCRRHHHHRSYLRLDPKPYSPFQSPPPPPQSLSLSFPNPNPNPRKPPAMAARIFDWGRHLITRRLRSSGGDGAALIEGEEAKPPPKGHMAVYVGGGRREGAAAPPRRYLVPVIYFNHPLFGELLREAEAEFGFRHPCGGITIPVPVAQFELVRTRIASAAPRRRR</sequence>
<dbReference type="InterPro" id="IPR003676">
    <property type="entry name" value="SAUR_fam"/>
</dbReference>
<keyword evidence="5" id="KW-1185">Reference proteome</keyword>
<evidence type="ECO:0000313" key="6">
    <source>
        <dbReference type="RefSeq" id="XP_020083926.1"/>
    </source>
</evidence>
<name>A0A199UPY7_ANACO</name>
<reference evidence="6" key="2">
    <citation type="submission" date="2025-04" db="UniProtKB">
        <authorList>
            <consortium name="RefSeq"/>
        </authorList>
    </citation>
    <scope>IDENTIFICATION</scope>
    <source>
        <tissue evidence="6">Leaf</tissue>
    </source>
</reference>
<dbReference type="GeneID" id="109707214"/>
<feature type="region of interest" description="Disordered" evidence="2">
    <location>
        <begin position="39"/>
        <end position="65"/>
    </location>
</feature>
<dbReference type="Proteomes" id="UP000092600">
    <property type="component" value="Unassembled WGS sequence"/>
</dbReference>
<proteinExistence type="inferred from homology"/>
<protein>
    <submittedName>
        <fullName evidence="3 6">Auxin-responsive protein SAUR36</fullName>
    </submittedName>
</protein>
<dbReference type="Pfam" id="PF02519">
    <property type="entry name" value="Auxin_inducible"/>
    <property type="match status" value="1"/>
</dbReference>